<evidence type="ECO:0000313" key="2">
    <source>
        <dbReference type="EMBL" id="MCH6470364.1"/>
    </source>
</evidence>
<dbReference type="Gene3D" id="3.40.50.720">
    <property type="entry name" value="NAD(P)-binding Rossmann-like Domain"/>
    <property type="match status" value="1"/>
</dbReference>
<organism evidence="2 3">
    <name type="scientific">Sinomonas terrae</name>
    <dbReference type="NCBI Taxonomy" id="2908838"/>
    <lineage>
        <taxon>Bacteria</taxon>
        <taxon>Bacillati</taxon>
        <taxon>Actinomycetota</taxon>
        <taxon>Actinomycetes</taxon>
        <taxon>Micrococcales</taxon>
        <taxon>Micrococcaceae</taxon>
        <taxon>Sinomonas</taxon>
    </lineage>
</organism>
<dbReference type="InterPro" id="IPR036291">
    <property type="entry name" value="NAD(P)-bd_dom_sf"/>
</dbReference>
<sequence length="367" mass="40468">MSKVDRLRVGVVGAGWRGQYFVKLIAHFPDLLECVGVVARHEPARSEVAERWQVPVFPTVPELLSTAHPHFVVTSVSWEANPSIVDELVGHGIPVLSETPPAPDLPRLRELWERVGASELVQVAEQYALMPTHAARLAAMGQGLIGEVSSVQISSTHLYHAASLIRRYLGAGFERASVSARRFTGPLVNPSDRSGWTHDPIPHQATTTIATLEFEGGRSAVYDFTDNQSRNHLRSRRLLLRGSLGEIDDDRVVRLVDPETILESRIVRHQTGYELDHEGFDTAHLSVDGKVLWRNPFLGRRFNDEDVAMSAALLSMAGWVRGSGPAPYPLAEAAQDQLVGLAIEQSADEQRLVCTSQEAWAASLPHR</sequence>
<dbReference type="Gene3D" id="3.30.360.10">
    <property type="entry name" value="Dihydrodipicolinate Reductase, domain 2"/>
    <property type="match status" value="1"/>
</dbReference>
<dbReference type="InterPro" id="IPR051450">
    <property type="entry name" value="Gfo/Idh/MocA_Oxidoreductases"/>
</dbReference>
<dbReference type="InterPro" id="IPR000683">
    <property type="entry name" value="Gfo/Idh/MocA-like_OxRdtase_N"/>
</dbReference>
<dbReference type="PANTHER" id="PTHR43377">
    <property type="entry name" value="BILIVERDIN REDUCTASE A"/>
    <property type="match status" value="1"/>
</dbReference>
<protein>
    <submittedName>
        <fullName evidence="2">Gfo/Idh/MocA family oxidoreductase</fullName>
    </submittedName>
</protein>
<reference evidence="2 3" key="1">
    <citation type="submission" date="2022-03" db="EMBL/GenBank/DDBJ databases">
        <title>Sinomonas sp. isolated from a soil.</title>
        <authorList>
            <person name="Han J."/>
            <person name="Kim D.-U."/>
        </authorList>
    </citation>
    <scope>NUCLEOTIDE SEQUENCE [LARGE SCALE GENOMIC DNA]</scope>
    <source>
        <strain evidence="2 3">5-5</strain>
    </source>
</reference>
<evidence type="ECO:0000259" key="1">
    <source>
        <dbReference type="Pfam" id="PF01408"/>
    </source>
</evidence>
<dbReference type="SUPFAM" id="SSF51735">
    <property type="entry name" value="NAD(P)-binding Rossmann-fold domains"/>
    <property type="match status" value="1"/>
</dbReference>
<dbReference type="Pfam" id="PF01408">
    <property type="entry name" value="GFO_IDH_MocA"/>
    <property type="match status" value="1"/>
</dbReference>
<gene>
    <name evidence="2" type="ORF">L0M17_10295</name>
</gene>
<dbReference type="RefSeq" id="WP_241053873.1">
    <property type="nucleotide sequence ID" value="NZ_JAKZBV010000001.1"/>
</dbReference>
<keyword evidence="3" id="KW-1185">Reference proteome</keyword>
<comment type="caution">
    <text evidence="2">The sequence shown here is derived from an EMBL/GenBank/DDBJ whole genome shotgun (WGS) entry which is preliminary data.</text>
</comment>
<evidence type="ECO:0000313" key="3">
    <source>
        <dbReference type="Proteomes" id="UP001202922"/>
    </source>
</evidence>
<dbReference type="PANTHER" id="PTHR43377:SF1">
    <property type="entry name" value="BILIVERDIN REDUCTASE A"/>
    <property type="match status" value="1"/>
</dbReference>
<accession>A0ABS9U0Z3</accession>
<dbReference type="Proteomes" id="UP001202922">
    <property type="component" value="Unassembled WGS sequence"/>
</dbReference>
<feature type="domain" description="Gfo/Idh/MocA-like oxidoreductase N-terminal" evidence="1">
    <location>
        <begin position="7"/>
        <end position="116"/>
    </location>
</feature>
<dbReference type="EMBL" id="JAKZBV010000001">
    <property type="protein sequence ID" value="MCH6470364.1"/>
    <property type="molecule type" value="Genomic_DNA"/>
</dbReference>
<name>A0ABS9U0Z3_9MICC</name>
<proteinExistence type="predicted"/>